<dbReference type="InterPro" id="IPR019734">
    <property type="entry name" value="TPR_rpt"/>
</dbReference>
<evidence type="ECO:0000256" key="1">
    <source>
        <dbReference type="PROSITE-ProRule" id="PRU00339"/>
    </source>
</evidence>
<dbReference type="STRING" id="1796616.A4V09_07975"/>
<keyword evidence="1" id="KW-0802">TPR repeat</keyword>
<dbReference type="OrthoDB" id="9789465at2"/>
<dbReference type="InterPro" id="IPR051677">
    <property type="entry name" value="AfsR-DnrI-RedD_regulator"/>
</dbReference>
<evidence type="ECO:0000313" key="4">
    <source>
        <dbReference type="Proteomes" id="UP000092574"/>
    </source>
</evidence>
<dbReference type="SUPFAM" id="SSF48452">
    <property type="entry name" value="TPR-like"/>
    <property type="match status" value="2"/>
</dbReference>
<sequence length="728" mass="86696">MDKIEVFLLGTPRVYVNKKRYLFPYGRAEGMFYYLITKGYENKQVLEDIFWGDKYDEEKANRNYRNALYHIRKAFGKDFLITDGRQQLRINPEADLWMDLHEMKSDLEILSGKENFWYLEHFEVKESSQFENFIRQKRIETAEKIYFLTEEELFKDKCRLDLCEEICKNLIAMDEFCEKYYQLLMKLYEKAGQRNRADMVYRELQYILEQELDEVPGEEITKLWQKIISQKERERVQEEETHFSHTGESQSDICKSLLEWISMFCDRAEYRKLMYFSGLGDSLFVEGIESLVQGGMIREEEDAGRIYYSFPDEEERIRVYEGLSLTKRKSLHSLMAKRFEKQFFMGKNEDLLPKISYHYFKSQDRKKSDFYLKEYLRRYLAIAHEFFPVLHAYDVMYNTETYLNNRKQIEFIYQQMEAYVEAYKESVNPGGFEKERLELYLTMLVQSYVKIPDYERSWEYIGLLEQLQGTAKETLKQKAYLAMDTCQADALIRFSREGLWQAADTSAEQGFWKRFQGIGYVLKGEMEKGSRELLEAADIFLDKEWKEEWGANAAVAYSWLGEIGRLTKDYDSAMEYYRKSLDIHANIHNISGKTLLYLHMGKGLFDTGNDCMAERYIKAAVQSFEHLHVVYKRSTAYAYEAVLLFRKGDFEGGAMYLKKAGQYARHSRDPVERCLYSRIFGLITHSSDCPCESRLKIGEDRQTFDVREERSKIPSIWERKYLDQFCIF</sequence>
<dbReference type="Gene3D" id="1.25.40.10">
    <property type="entry name" value="Tetratricopeptide repeat domain"/>
    <property type="match status" value="2"/>
</dbReference>
<feature type="repeat" description="TPR" evidence="1">
    <location>
        <begin position="554"/>
        <end position="587"/>
    </location>
</feature>
<dbReference type="AlphaFoldDB" id="A0A1C7IBV4"/>
<keyword evidence="4" id="KW-1185">Reference proteome</keyword>
<dbReference type="PANTHER" id="PTHR35807">
    <property type="entry name" value="TRANSCRIPTIONAL REGULATOR REDD-RELATED"/>
    <property type="match status" value="1"/>
</dbReference>
<dbReference type="InterPro" id="IPR011990">
    <property type="entry name" value="TPR-like_helical_dom_sf"/>
</dbReference>
<evidence type="ECO:0000313" key="3">
    <source>
        <dbReference type="EMBL" id="ANU75712.1"/>
    </source>
</evidence>
<dbReference type="EMBL" id="CP015405">
    <property type="protein sequence ID" value="ANU75712.1"/>
    <property type="molecule type" value="Genomic_DNA"/>
</dbReference>
<gene>
    <name evidence="3" type="ORF">A4V09_07975</name>
</gene>
<proteinExistence type="predicted"/>
<dbReference type="PANTHER" id="PTHR35807:SF2">
    <property type="entry name" value="TRANSCRIPTIONAL ACTIVATOR DOMAIN"/>
    <property type="match status" value="1"/>
</dbReference>
<dbReference type="KEGG" id="byl:A4V09_07975"/>
<dbReference type="Pfam" id="PF03704">
    <property type="entry name" value="BTAD"/>
    <property type="match status" value="1"/>
</dbReference>
<name>A0A1C7IBV4_9FIRM</name>
<protein>
    <recommendedName>
        <fullName evidence="2">Bacterial transcriptional activator domain-containing protein</fullName>
    </recommendedName>
</protein>
<organism evidence="3 4">
    <name type="scientific">Blautia pseudococcoides</name>
    <dbReference type="NCBI Taxonomy" id="1796616"/>
    <lineage>
        <taxon>Bacteria</taxon>
        <taxon>Bacillati</taxon>
        <taxon>Bacillota</taxon>
        <taxon>Clostridia</taxon>
        <taxon>Lachnospirales</taxon>
        <taxon>Lachnospiraceae</taxon>
        <taxon>Blautia</taxon>
    </lineage>
</organism>
<dbReference type="SMART" id="SM01043">
    <property type="entry name" value="BTAD"/>
    <property type="match status" value="1"/>
</dbReference>
<dbReference type="RefSeq" id="WP_065541901.1">
    <property type="nucleotide sequence ID" value="NZ_CP015405.2"/>
</dbReference>
<reference evidence="3" key="1">
    <citation type="submission" date="2017-04" db="EMBL/GenBank/DDBJ databases">
        <title>Complete Genome Sequences of Twelve Strains of a Stable Defined Moderately Diverse Mouse Microbiota 2 (sDMDMm2).</title>
        <authorList>
            <person name="Uchimura Y."/>
            <person name="Wyss M."/>
            <person name="Brugiroux S."/>
            <person name="Limenitakis J.P."/>
            <person name="Stecher B."/>
            <person name="McCoy K.D."/>
            <person name="Macpherson A.J."/>
        </authorList>
    </citation>
    <scope>NUCLEOTIDE SEQUENCE</scope>
    <source>
        <strain evidence="3">YL58</strain>
    </source>
</reference>
<evidence type="ECO:0000259" key="2">
    <source>
        <dbReference type="SMART" id="SM01043"/>
    </source>
</evidence>
<dbReference type="PROSITE" id="PS50005">
    <property type="entry name" value="TPR"/>
    <property type="match status" value="1"/>
</dbReference>
<feature type="domain" description="Bacterial transcriptional activator" evidence="2">
    <location>
        <begin position="98"/>
        <end position="228"/>
    </location>
</feature>
<accession>A0A1C7IBV4</accession>
<dbReference type="Proteomes" id="UP000092574">
    <property type="component" value="Chromosome"/>
</dbReference>
<dbReference type="InterPro" id="IPR005158">
    <property type="entry name" value="BTAD"/>
</dbReference>